<organism evidence="1 2">
    <name type="scientific">Paralvinella palmiformis</name>
    <dbReference type="NCBI Taxonomy" id="53620"/>
    <lineage>
        <taxon>Eukaryota</taxon>
        <taxon>Metazoa</taxon>
        <taxon>Spiralia</taxon>
        <taxon>Lophotrochozoa</taxon>
        <taxon>Annelida</taxon>
        <taxon>Polychaeta</taxon>
        <taxon>Sedentaria</taxon>
        <taxon>Canalipalpata</taxon>
        <taxon>Terebellida</taxon>
        <taxon>Terebelliformia</taxon>
        <taxon>Alvinellidae</taxon>
        <taxon>Paralvinella</taxon>
    </lineage>
</organism>
<keyword evidence="2" id="KW-1185">Reference proteome</keyword>
<dbReference type="AlphaFoldDB" id="A0AAD9JBJ6"/>
<protein>
    <submittedName>
        <fullName evidence="1">Uncharacterized protein</fullName>
    </submittedName>
</protein>
<dbReference type="EMBL" id="JAODUP010000422">
    <property type="protein sequence ID" value="KAK2150124.1"/>
    <property type="molecule type" value="Genomic_DNA"/>
</dbReference>
<gene>
    <name evidence="1" type="ORF">LSH36_422g02055</name>
</gene>
<reference evidence="1" key="1">
    <citation type="journal article" date="2023" name="Mol. Biol. Evol.">
        <title>Third-Generation Sequencing Reveals the Adaptive Role of the Epigenome in Three Deep-Sea Polychaetes.</title>
        <authorList>
            <person name="Perez M."/>
            <person name="Aroh O."/>
            <person name="Sun Y."/>
            <person name="Lan Y."/>
            <person name="Juniper S.K."/>
            <person name="Young C.R."/>
            <person name="Angers B."/>
            <person name="Qian P.Y."/>
        </authorList>
    </citation>
    <scope>NUCLEOTIDE SEQUENCE</scope>
    <source>
        <strain evidence="1">P08H-3</strain>
    </source>
</reference>
<proteinExistence type="predicted"/>
<dbReference type="Proteomes" id="UP001208570">
    <property type="component" value="Unassembled WGS sequence"/>
</dbReference>
<name>A0AAD9JBJ6_9ANNE</name>
<evidence type="ECO:0000313" key="1">
    <source>
        <dbReference type="EMBL" id="KAK2150124.1"/>
    </source>
</evidence>
<evidence type="ECO:0000313" key="2">
    <source>
        <dbReference type="Proteomes" id="UP001208570"/>
    </source>
</evidence>
<sequence>MIIFNESFSFTSQSDPKPSSSRFSTLFTTSDMTCVYHRRVFDLYYSIWWRYFWSWGGGVTSDVSEGDSSVRSVTSDARHGIPGHSEKIRYYVYLQCTPT</sequence>
<comment type="caution">
    <text evidence="1">The sequence shown here is derived from an EMBL/GenBank/DDBJ whole genome shotgun (WGS) entry which is preliminary data.</text>
</comment>
<accession>A0AAD9JBJ6</accession>